<protein>
    <recommendedName>
        <fullName evidence="4">Secreted protein</fullName>
    </recommendedName>
</protein>
<evidence type="ECO:0000256" key="1">
    <source>
        <dbReference type="SAM" id="SignalP"/>
    </source>
</evidence>
<dbReference type="OrthoDB" id="4231718at2"/>
<evidence type="ECO:0008006" key="4">
    <source>
        <dbReference type="Google" id="ProtNLM"/>
    </source>
</evidence>
<feature type="signal peptide" evidence="1">
    <location>
        <begin position="1"/>
        <end position="22"/>
    </location>
</feature>
<reference evidence="2 3" key="1">
    <citation type="submission" date="2019-07" db="EMBL/GenBank/DDBJ databases">
        <title>Quadrisphaera sp. strain DD2A genome sequencing and assembly.</title>
        <authorList>
            <person name="Kim I."/>
        </authorList>
    </citation>
    <scope>NUCLEOTIDE SEQUENCE [LARGE SCALE GENOMIC DNA]</scope>
    <source>
        <strain evidence="2 3">DD2A</strain>
    </source>
</reference>
<evidence type="ECO:0000313" key="2">
    <source>
        <dbReference type="EMBL" id="TXR58041.1"/>
    </source>
</evidence>
<name>A0A5C8ZLI5_9ACTN</name>
<accession>A0A5C8ZLI5</accession>
<gene>
    <name evidence="2" type="ORF">FMM08_02175</name>
</gene>
<keyword evidence="3" id="KW-1185">Reference proteome</keyword>
<dbReference type="EMBL" id="VKAC01000001">
    <property type="protein sequence ID" value="TXR58041.1"/>
    <property type="molecule type" value="Genomic_DNA"/>
</dbReference>
<feature type="chain" id="PRO_5039137004" description="Secreted protein" evidence="1">
    <location>
        <begin position="23"/>
        <end position="157"/>
    </location>
</feature>
<comment type="caution">
    <text evidence="2">The sequence shown here is derived from an EMBL/GenBank/DDBJ whole genome shotgun (WGS) entry which is preliminary data.</text>
</comment>
<sequence length="157" mass="16054">MRRATRAVMTLAAAGVMGVASAGAAQASAYGASPIQPFSYTTSAGAAKSVPYGCALVHSVIGEGTNITAQTASVDCAGWAAMRDGLFCDVRVSFVFTDTAGRSTDPVSQTLSGCRTLGIRLSNPDMPVDVEPGRACVKLYVNGEKTARATSCHVISS</sequence>
<evidence type="ECO:0000313" key="3">
    <source>
        <dbReference type="Proteomes" id="UP000321234"/>
    </source>
</evidence>
<dbReference type="RefSeq" id="WP_147924652.1">
    <property type="nucleotide sequence ID" value="NZ_VKAC01000001.1"/>
</dbReference>
<dbReference type="AlphaFoldDB" id="A0A5C8ZLI5"/>
<organism evidence="2 3">
    <name type="scientific">Quadrisphaera setariae</name>
    <dbReference type="NCBI Taxonomy" id="2593304"/>
    <lineage>
        <taxon>Bacteria</taxon>
        <taxon>Bacillati</taxon>
        <taxon>Actinomycetota</taxon>
        <taxon>Actinomycetes</taxon>
        <taxon>Kineosporiales</taxon>
        <taxon>Kineosporiaceae</taxon>
        <taxon>Quadrisphaera</taxon>
    </lineage>
</organism>
<keyword evidence="1" id="KW-0732">Signal</keyword>
<dbReference type="Proteomes" id="UP000321234">
    <property type="component" value="Unassembled WGS sequence"/>
</dbReference>
<proteinExistence type="predicted"/>